<comment type="subcellular location">
    <subcellularLocation>
        <location evidence="1 8">Cell membrane</location>
        <topology evidence="1 8">Multi-pass membrane protein</topology>
    </subcellularLocation>
</comment>
<name>A0ABR8E1W2_9NOSO</name>
<keyword evidence="7 8" id="KW-0472">Membrane</keyword>
<reference evidence="10 11" key="1">
    <citation type="journal article" date="2020" name="ISME J.">
        <title>Comparative genomics reveals insights into cyanobacterial evolution and habitat adaptation.</title>
        <authorList>
            <person name="Chen M.Y."/>
            <person name="Teng W.K."/>
            <person name="Zhao L."/>
            <person name="Hu C.X."/>
            <person name="Zhou Y.K."/>
            <person name="Han B.P."/>
            <person name="Song L.R."/>
            <person name="Shu W.S."/>
        </authorList>
    </citation>
    <scope>NUCLEOTIDE SEQUENCE [LARGE SCALE GENOMIC DNA]</scope>
    <source>
        <strain evidence="10 11">FACHB-838</strain>
    </source>
</reference>
<feature type="transmembrane region" description="Helical" evidence="8">
    <location>
        <begin position="258"/>
        <end position="279"/>
    </location>
</feature>
<feature type="transmembrane region" description="Helical" evidence="8">
    <location>
        <begin position="291"/>
        <end position="310"/>
    </location>
</feature>
<dbReference type="InterPro" id="IPR000412">
    <property type="entry name" value="ABC_2_transport"/>
</dbReference>
<dbReference type="InterPro" id="IPR013525">
    <property type="entry name" value="ABC2_TM"/>
</dbReference>
<keyword evidence="11" id="KW-1185">Reference proteome</keyword>
<feature type="transmembrane region" description="Helical" evidence="8">
    <location>
        <begin position="345"/>
        <end position="365"/>
    </location>
</feature>
<feature type="transmembrane region" description="Helical" evidence="8">
    <location>
        <begin position="223"/>
        <end position="246"/>
    </location>
</feature>
<keyword evidence="5 8" id="KW-0812">Transmembrane</keyword>
<dbReference type="PROSITE" id="PS51012">
    <property type="entry name" value="ABC_TM2"/>
    <property type="match status" value="1"/>
</dbReference>
<dbReference type="InterPro" id="IPR047817">
    <property type="entry name" value="ABC2_TM_bact-type"/>
</dbReference>
<proteinExistence type="inferred from homology"/>
<dbReference type="RefSeq" id="WP_190945227.1">
    <property type="nucleotide sequence ID" value="NZ_JACJSI010000175.1"/>
</dbReference>
<evidence type="ECO:0000313" key="11">
    <source>
        <dbReference type="Proteomes" id="UP000623440"/>
    </source>
</evidence>
<evidence type="ECO:0000256" key="1">
    <source>
        <dbReference type="ARBA" id="ARBA00004651"/>
    </source>
</evidence>
<dbReference type="PANTHER" id="PTHR30294">
    <property type="entry name" value="MEMBRANE COMPONENT OF ABC TRANSPORTER YHHJ-RELATED"/>
    <property type="match status" value="1"/>
</dbReference>
<dbReference type="Proteomes" id="UP000623440">
    <property type="component" value="Unassembled WGS sequence"/>
</dbReference>
<dbReference type="PANTHER" id="PTHR30294:SF29">
    <property type="entry name" value="MULTIDRUG ABC TRANSPORTER PERMEASE YBHS-RELATED"/>
    <property type="match status" value="1"/>
</dbReference>
<accession>A0ABR8E1W2</accession>
<evidence type="ECO:0000256" key="5">
    <source>
        <dbReference type="ARBA" id="ARBA00022692"/>
    </source>
</evidence>
<dbReference type="Pfam" id="PF12698">
    <property type="entry name" value="ABC2_membrane_3"/>
    <property type="match status" value="1"/>
</dbReference>
<evidence type="ECO:0000256" key="6">
    <source>
        <dbReference type="ARBA" id="ARBA00022989"/>
    </source>
</evidence>
<sequence>MKFINHLFNSRFWALMVKEMHQILRDKRLLFLLIVLPTVQLLIYGFAINPEVHNLKMGIIDYAKTYTSRELISTLTENGIFIAHYSNSEQTVSHQLQTGQISVGLIIPPEFNRDLHQERTTQVQVLVDAVNANTAGIARSYIAQIINHYSRQIEPWQVPAQVQPQITFLYNPGLINSWFFVSGVMGLILCLVSTIVASATVVREKETGTLEQLLMTPTTNWQILSAKVLPLFLLLLGDVILLISLAKLIFKLPLRSNFLVFLAVSGLYILSAIGIGILIGTMFYSQQQTQLISFSINVPLSVLSGTITPIESMPQLIQYLSLLNPLRHYLVIVRGLLLKGVSLDVLWPNVIALLGFTTILLLVSINRFRSQLKL</sequence>
<feature type="transmembrane region" description="Helical" evidence="8">
    <location>
        <begin position="178"/>
        <end position="202"/>
    </location>
</feature>
<keyword evidence="3 8" id="KW-0813">Transport</keyword>
<evidence type="ECO:0000259" key="9">
    <source>
        <dbReference type="PROSITE" id="PS51012"/>
    </source>
</evidence>
<evidence type="ECO:0000256" key="7">
    <source>
        <dbReference type="ARBA" id="ARBA00023136"/>
    </source>
</evidence>
<evidence type="ECO:0000256" key="4">
    <source>
        <dbReference type="ARBA" id="ARBA00022475"/>
    </source>
</evidence>
<evidence type="ECO:0000256" key="8">
    <source>
        <dbReference type="RuleBase" id="RU361157"/>
    </source>
</evidence>
<feature type="transmembrane region" description="Helical" evidence="8">
    <location>
        <begin position="29"/>
        <end position="48"/>
    </location>
</feature>
<gene>
    <name evidence="10" type="ORF">H6G97_35935</name>
</gene>
<keyword evidence="6 8" id="KW-1133">Transmembrane helix</keyword>
<dbReference type="EMBL" id="JACJSI010000175">
    <property type="protein sequence ID" value="MBD2534583.1"/>
    <property type="molecule type" value="Genomic_DNA"/>
</dbReference>
<feature type="domain" description="ABC transmembrane type-2" evidence="9">
    <location>
        <begin position="146"/>
        <end position="371"/>
    </location>
</feature>
<evidence type="ECO:0000256" key="2">
    <source>
        <dbReference type="ARBA" id="ARBA00007783"/>
    </source>
</evidence>
<protein>
    <recommendedName>
        <fullName evidence="8">Transport permease protein</fullName>
    </recommendedName>
</protein>
<evidence type="ECO:0000256" key="3">
    <source>
        <dbReference type="ARBA" id="ARBA00022448"/>
    </source>
</evidence>
<organism evidence="10 11">
    <name type="scientific">Nostoc flagelliforme FACHB-838</name>
    <dbReference type="NCBI Taxonomy" id="2692904"/>
    <lineage>
        <taxon>Bacteria</taxon>
        <taxon>Bacillati</taxon>
        <taxon>Cyanobacteriota</taxon>
        <taxon>Cyanophyceae</taxon>
        <taxon>Nostocales</taxon>
        <taxon>Nostocaceae</taxon>
        <taxon>Nostoc</taxon>
    </lineage>
</organism>
<dbReference type="Gene3D" id="3.40.1710.10">
    <property type="entry name" value="abc type-2 transporter like domain"/>
    <property type="match status" value="1"/>
</dbReference>
<dbReference type="PRINTS" id="PR00164">
    <property type="entry name" value="ABC2TRNSPORT"/>
</dbReference>
<comment type="similarity">
    <text evidence="2 8">Belongs to the ABC-2 integral membrane protein family.</text>
</comment>
<dbReference type="InterPro" id="IPR051449">
    <property type="entry name" value="ABC-2_transporter_component"/>
</dbReference>
<keyword evidence="4 8" id="KW-1003">Cell membrane</keyword>
<comment type="caution">
    <text evidence="10">The sequence shown here is derived from an EMBL/GenBank/DDBJ whole genome shotgun (WGS) entry which is preliminary data.</text>
</comment>
<evidence type="ECO:0000313" key="10">
    <source>
        <dbReference type="EMBL" id="MBD2534583.1"/>
    </source>
</evidence>